<evidence type="ECO:0000313" key="3">
    <source>
        <dbReference type="Proteomes" id="UP000799291"/>
    </source>
</evidence>
<evidence type="ECO:0000256" key="1">
    <source>
        <dbReference type="SAM" id="SignalP"/>
    </source>
</evidence>
<organism evidence="2 3">
    <name type="scientific">Lentithecium fluviatile CBS 122367</name>
    <dbReference type="NCBI Taxonomy" id="1168545"/>
    <lineage>
        <taxon>Eukaryota</taxon>
        <taxon>Fungi</taxon>
        <taxon>Dikarya</taxon>
        <taxon>Ascomycota</taxon>
        <taxon>Pezizomycotina</taxon>
        <taxon>Dothideomycetes</taxon>
        <taxon>Pleosporomycetidae</taxon>
        <taxon>Pleosporales</taxon>
        <taxon>Massarineae</taxon>
        <taxon>Lentitheciaceae</taxon>
        <taxon>Lentithecium</taxon>
    </lineage>
</organism>
<feature type="chain" id="PRO_5026022927" evidence="1">
    <location>
        <begin position="36"/>
        <end position="58"/>
    </location>
</feature>
<proteinExistence type="predicted"/>
<evidence type="ECO:0000313" key="2">
    <source>
        <dbReference type="EMBL" id="KAF2691125.1"/>
    </source>
</evidence>
<keyword evidence="3" id="KW-1185">Reference proteome</keyword>
<accession>A0A6G1JLX1</accession>
<protein>
    <submittedName>
        <fullName evidence="2">Uncharacterized protein</fullName>
    </submittedName>
</protein>
<gene>
    <name evidence="2" type="ORF">K458DRAFT_67622</name>
</gene>
<keyword evidence="1" id="KW-0732">Signal</keyword>
<reference evidence="2" key="1">
    <citation type="journal article" date="2020" name="Stud. Mycol.">
        <title>101 Dothideomycetes genomes: a test case for predicting lifestyles and emergence of pathogens.</title>
        <authorList>
            <person name="Haridas S."/>
            <person name="Albert R."/>
            <person name="Binder M."/>
            <person name="Bloem J."/>
            <person name="Labutti K."/>
            <person name="Salamov A."/>
            <person name="Andreopoulos B."/>
            <person name="Baker S."/>
            <person name="Barry K."/>
            <person name="Bills G."/>
            <person name="Bluhm B."/>
            <person name="Cannon C."/>
            <person name="Castanera R."/>
            <person name="Culley D."/>
            <person name="Daum C."/>
            <person name="Ezra D."/>
            <person name="Gonzalez J."/>
            <person name="Henrissat B."/>
            <person name="Kuo A."/>
            <person name="Liang C."/>
            <person name="Lipzen A."/>
            <person name="Lutzoni F."/>
            <person name="Magnuson J."/>
            <person name="Mondo S."/>
            <person name="Nolan M."/>
            <person name="Ohm R."/>
            <person name="Pangilinan J."/>
            <person name="Park H.-J."/>
            <person name="Ramirez L."/>
            <person name="Alfaro M."/>
            <person name="Sun H."/>
            <person name="Tritt A."/>
            <person name="Yoshinaga Y."/>
            <person name="Zwiers L.-H."/>
            <person name="Turgeon B."/>
            <person name="Goodwin S."/>
            <person name="Spatafora J."/>
            <person name="Crous P."/>
            <person name="Grigoriev I."/>
        </authorList>
    </citation>
    <scope>NUCLEOTIDE SEQUENCE</scope>
    <source>
        <strain evidence="2">CBS 122367</strain>
    </source>
</reference>
<dbReference type="EMBL" id="MU005570">
    <property type="protein sequence ID" value="KAF2691125.1"/>
    <property type="molecule type" value="Genomic_DNA"/>
</dbReference>
<dbReference type="Proteomes" id="UP000799291">
    <property type="component" value="Unassembled WGS sequence"/>
</dbReference>
<dbReference type="AlphaFoldDB" id="A0A6G1JLX1"/>
<feature type="signal peptide" evidence="1">
    <location>
        <begin position="1"/>
        <end position="35"/>
    </location>
</feature>
<name>A0A6G1JLX1_9PLEO</name>
<sequence>MSKHHSQTTRRYAPAAMSAACLPVCLSACLCACHAVPAAHSVCCPPALFHLVLDGRLQ</sequence>